<feature type="domain" description="GH15-like" evidence="1">
    <location>
        <begin position="241"/>
        <end position="602"/>
    </location>
</feature>
<dbReference type="OrthoDB" id="3902805at2"/>
<evidence type="ECO:0000259" key="2">
    <source>
        <dbReference type="Pfam" id="PF19291"/>
    </source>
</evidence>
<dbReference type="InterPro" id="IPR011613">
    <property type="entry name" value="GH15-like"/>
</dbReference>
<keyword evidence="3" id="KW-0378">Hydrolase</keyword>
<reference evidence="4 6" key="2">
    <citation type="submission" date="2019-04" db="EMBL/GenBank/DDBJ databases">
        <title>Microbes associate with the intestines of laboratory mice.</title>
        <authorList>
            <person name="Navarre W."/>
            <person name="Wong E."/>
            <person name="Huang K."/>
            <person name="Tropini C."/>
            <person name="Ng K."/>
            <person name="Yu B."/>
        </authorList>
    </citation>
    <scope>NUCLEOTIDE SEQUENCE [LARGE SCALE GENOMIC DNA]</scope>
    <source>
        <strain evidence="4 6">NM62_B4-13</strain>
    </source>
</reference>
<evidence type="ECO:0000259" key="1">
    <source>
        <dbReference type="Pfam" id="PF00723"/>
    </source>
</evidence>
<dbReference type="Pfam" id="PF00723">
    <property type="entry name" value="Glyco_hydro_15"/>
    <property type="match status" value="1"/>
</dbReference>
<evidence type="ECO:0000313" key="3">
    <source>
        <dbReference type="EMBL" id="OWQ52763.1"/>
    </source>
</evidence>
<organism evidence="3 5">
    <name type="scientific">Stenotrophomonas maltophilia</name>
    <name type="common">Pseudomonas maltophilia</name>
    <name type="synonym">Xanthomonas maltophilia</name>
    <dbReference type="NCBI Taxonomy" id="40324"/>
    <lineage>
        <taxon>Bacteria</taxon>
        <taxon>Pseudomonadati</taxon>
        <taxon>Pseudomonadota</taxon>
        <taxon>Gammaproteobacteria</taxon>
        <taxon>Lysobacterales</taxon>
        <taxon>Lysobacteraceae</taxon>
        <taxon>Stenotrophomonas</taxon>
        <taxon>Stenotrophomonas maltophilia group</taxon>
    </lineage>
</organism>
<dbReference type="EMBL" id="SRYW01000009">
    <property type="protein sequence ID" value="TGY33608.1"/>
    <property type="molecule type" value="Genomic_DNA"/>
</dbReference>
<sequence length="607" mass="67790">MTASSSDADSVPAERDADGYAPIHSYAAIGDGRSSALIAPDGSIDWWCAPCMDAPPLLDRLLDAPAGGRFVLQARDVQQVQRRYRDNSNVLETDVRTSTGLARVTESLNSGPAGRLPWSELARRMEGVEGEVSFDLLYQPGTRAGACTPWMSDTPNGCVHHAGPVMTMLRYSERVQIGNCDDRELRGTVTLTPGDREIIALLASQDEVLPVPPLVDIDTRIDRSDREWRQWVDDLHCDASRRDEVIRSALALKFLWFAPTGAIAAAVSTSLPERIGGDKNWDYRYAWVRDAAYVIKTFLRVGALPDAKAGFSWLMTTIGRHRPGLAPCYTLRGERVEKERCIDVPGYRNSQPVRVGNAAAEQLQTCAYGDVLEMASRMIEAGHILDPTTARLLFELADECADNWMRKDSGFWELGDAQHYTMSKVECWMALRRACELAEAGHITTARLPRWQREKERILDWVDAHCWDETKQSYVMHAGSDRLDASLMLASRFGLGDVRRERFIATREAMRRELSDDSGDLLWRYSGMQDCESTFISCAFWMVEAYGLLGEKEEANRLFGALLARVQNDVGLMPEMWDPHQEQGLGNTPQGLSHLALVHAAYAVDGE</sequence>
<dbReference type="PANTHER" id="PTHR31616:SF0">
    <property type="entry name" value="GLUCAN 1,4-ALPHA-GLUCOSIDASE"/>
    <property type="match status" value="1"/>
</dbReference>
<dbReference type="SUPFAM" id="SSF48208">
    <property type="entry name" value="Six-hairpin glycosidases"/>
    <property type="match status" value="1"/>
</dbReference>
<dbReference type="InterPro" id="IPR012341">
    <property type="entry name" value="6hp_glycosidase-like_sf"/>
</dbReference>
<name>A0A2D0AJN3_STEMA</name>
<dbReference type="Proteomes" id="UP000306631">
    <property type="component" value="Unassembled WGS sequence"/>
</dbReference>
<feature type="domain" description="Trehalase-like N-terminal" evidence="2">
    <location>
        <begin position="21"/>
        <end position="94"/>
    </location>
</feature>
<dbReference type="RefSeq" id="WP_088434071.1">
    <property type="nucleotide sequence ID" value="NZ_SRYW01000009.1"/>
</dbReference>
<dbReference type="EMBL" id="NIVS01000027">
    <property type="protein sequence ID" value="OWQ52763.1"/>
    <property type="molecule type" value="Genomic_DNA"/>
</dbReference>
<dbReference type="AlphaFoldDB" id="A0A2D0AJN3"/>
<accession>A0A2D0AJN3</accession>
<protein>
    <submittedName>
        <fullName evidence="3 4">Glycoside hydrolase family 15</fullName>
    </submittedName>
</protein>
<dbReference type="GO" id="GO:0005975">
    <property type="term" value="P:carbohydrate metabolic process"/>
    <property type="evidence" value="ECO:0007669"/>
    <property type="project" value="InterPro"/>
</dbReference>
<dbReference type="Proteomes" id="UP000198157">
    <property type="component" value="Unassembled WGS sequence"/>
</dbReference>
<dbReference type="GO" id="GO:0004553">
    <property type="term" value="F:hydrolase activity, hydrolyzing O-glycosyl compounds"/>
    <property type="evidence" value="ECO:0007669"/>
    <property type="project" value="TreeGrafter"/>
</dbReference>
<evidence type="ECO:0000313" key="4">
    <source>
        <dbReference type="EMBL" id="TGY33608.1"/>
    </source>
</evidence>
<dbReference type="PANTHER" id="PTHR31616">
    <property type="entry name" value="TREHALASE"/>
    <property type="match status" value="1"/>
</dbReference>
<dbReference type="Gene3D" id="1.50.10.10">
    <property type="match status" value="1"/>
</dbReference>
<comment type="caution">
    <text evidence="3">The sequence shown here is derived from an EMBL/GenBank/DDBJ whole genome shotgun (WGS) entry which is preliminary data.</text>
</comment>
<reference evidence="3 5" key="1">
    <citation type="submission" date="2017-06" db="EMBL/GenBank/DDBJ databases">
        <authorList>
            <person name="Kim H.J."/>
            <person name="Triplett B.A."/>
        </authorList>
    </citation>
    <scope>NUCLEOTIDE SEQUENCE [LARGE SCALE GENOMIC DNA]</scope>
    <source>
        <strain evidence="3 5">13146</strain>
    </source>
</reference>
<evidence type="ECO:0000313" key="6">
    <source>
        <dbReference type="Proteomes" id="UP000306631"/>
    </source>
</evidence>
<dbReference type="InterPro" id="IPR045582">
    <property type="entry name" value="Trehalase-like_N"/>
</dbReference>
<gene>
    <name evidence="3" type="ORF">CEE60_12010</name>
    <name evidence="4" type="ORF">E5352_11745</name>
</gene>
<dbReference type="Pfam" id="PF19291">
    <property type="entry name" value="TREH_N"/>
    <property type="match status" value="1"/>
</dbReference>
<dbReference type="InterPro" id="IPR008928">
    <property type="entry name" value="6-hairpin_glycosidase_sf"/>
</dbReference>
<evidence type="ECO:0000313" key="5">
    <source>
        <dbReference type="Proteomes" id="UP000198157"/>
    </source>
</evidence>
<proteinExistence type="predicted"/>